<dbReference type="EMBL" id="MRCB01000011">
    <property type="protein sequence ID" value="OKH22980.1"/>
    <property type="molecule type" value="Genomic_DNA"/>
</dbReference>
<name>A0A1U7HHC0_9CYAN</name>
<dbReference type="RefSeq" id="WP_073599615.1">
    <property type="nucleotide sequence ID" value="NZ_MRCB01000011.1"/>
</dbReference>
<comment type="caution">
    <text evidence="3">The sequence shown here is derived from an EMBL/GenBank/DDBJ whole genome shotgun (WGS) entry which is preliminary data.</text>
</comment>
<accession>A0A1U7HHC0</accession>
<gene>
    <name evidence="3" type="ORF">NIES593_10960</name>
</gene>
<dbReference type="OrthoDB" id="490216at2"/>
<dbReference type="AlphaFoldDB" id="A0A1U7HHC0"/>
<reference evidence="3 4" key="1">
    <citation type="submission" date="2016-11" db="EMBL/GenBank/DDBJ databases">
        <title>Draft Genome Sequences of Nine Cyanobacterial Strains from Diverse Habitats.</title>
        <authorList>
            <person name="Zhu T."/>
            <person name="Hou S."/>
            <person name="Lu X."/>
            <person name="Hess W.R."/>
        </authorList>
    </citation>
    <scope>NUCLEOTIDE SEQUENCE [LARGE SCALE GENOMIC DNA]</scope>
    <source>
        <strain evidence="3 4">NIES-593</strain>
    </source>
</reference>
<dbReference type="Proteomes" id="UP000186868">
    <property type="component" value="Unassembled WGS sequence"/>
</dbReference>
<keyword evidence="2" id="KW-1133">Transmembrane helix</keyword>
<dbReference type="STRING" id="1921803.NIES593_10960"/>
<evidence type="ECO:0000313" key="4">
    <source>
        <dbReference type="Proteomes" id="UP000186868"/>
    </source>
</evidence>
<sequence>MTGKVLENGTAGVLVLILPIAVALVVIFTAWPLLLLLIALSIGLKIWDNYQWQQWCKQVNPFFTQLIKENQGALTVMDLSLKANLTGRAAKRFLERKAEEYGAQRKDYKEKGTVYYFLTVSALGSIFDDSDTISDEEEEEPLASRKTTSQLISAPEKPSFSAIAQLANQKEKEATQPPAEEITTQAQAAIESASVAEKEPAAEPATIEESGAPKREESRLALIQADLAKRLDINASTVARRKSSPDFPEWSQSKDPEGIAWKYVPETQMFVPADE</sequence>
<feature type="region of interest" description="Disordered" evidence="1">
    <location>
        <begin position="189"/>
        <end position="218"/>
    </location>
</feature>
<keyword evidence="2" id="KW-0472">Membrane</keyword>
<evidence type="ECO:0000256" key="2">
    <source>
        <dbReference type="SAM" id="Phobius"/>
    </source>
</evidence>
<keyword evidence="2" id="KW-0812">Transmembrane</keyword>
<proteinExistence type="predicted"/>
<evidence type="ECO:0000313" key="3">
    <source>
        <dbReference type="EMBL" id="OKH22980.1"/>
    </source>
</evidence>
<evidence type="ECO:0000256" key="1">
    <source>
        <dbReference type="SAM" id="MobiDB-lite"/>
    </source>
</evidence>
<keyword evidence="4" id="KW-1185">Reference proteome</keyword>
<feature type="region of interest" description="Disordered" evidence="1">
    <location>
        <begin position="133"/>
        <end position="156"/>
    </location>
</feature>
<feature type="transmembrane region" description="Helical" evidence="2">
    <location>
        <begin position="12"/>
        <end position="40"/>
    </location>
</feature>
<protein>
    <submittedName>
        <fullName evidence="3">Uncharacterized protein</fullName>
    </submittedName>
</protein>
<organism evidence="3 4">
    <name type="scientific">Hydrococcus rivularis NIES-593</name>
    <dbReference type="NCBI Taxonomy" id="1921803"/>
    <lineage>
        <taxon>Bacteria</taxon>
        <taxon>Bacillati</taxon>
        <taxon>Cyanobacteriota</taxon>
        <taxon>Cyanophyceae</taxon>
        <taxon>Pleurocapsales</taxon>
        <taxon>Hydrococcaceae</taxon>
        <taxon>Hydrococcus</taxon>
    </lineage>
</organism>